<organism evidence="2 3">
    <name type="scientific">Streptomyces mutomycini</name>
    <dbReference type="NCBI Taxonomy" id="284036"/>
    <lineage>
        <taxon>Bacteria</taxon>
        <taxon>Bacillati</taxon>
        <taxon>Actinomycetota</taxon>
        <taxon>Actinomycetes</taxon>
        <taxon>Kitasatosporales</taxon>
        <taxon>Streptomycetaceae</taxon>
        <taxon>Streptomyces</taxon>
    </lineage>
</organism>
<protein>
    <submittedName>
        <fullName evidence="2">Histone protein</fullName>
    </submittedName>
</protein>
<feature type="compositionally biased region" description="Basic and acidic residues" evidence="1">
    <location>
        <begin position="191"/>
        <end position="220"/>
    </location>
</feature>
<gene>
    <name evidence="2" type="ORF">ACFPRK_16750</name>
</gene>
<evidence type="ECO:0000313" key="3">
    <source>
        <dbReference type="Proteomes" id="UP001596208"/>
    </source>
</evidence>
<proteinExistence type="predicted"/>
<dbReference type="Proteomes" id="UP001596208">
    <property type="component" value="Unassembled WGS sequence"/>
</dbReference>
<sequence>MDTTTRAALVAALAAGYVIGRTRQGKLALSVLAVAAGKSLEPKTLIDGGLKRLSENPQFAQLSEQVRGELLTSGRDALSEVTNRGIASLSEGLQQRMLSLTGAPDGEVEDEDAEDSYAEDEGEGLEDQEEEGPGYDEDLEEEEEEPADEEEVEEDEEPEPSRPSRRHPAKRTRAEKPTDRKPGPKNPPARKAMERKAAAESAEKKVSPRRREARAARNKG</sequence>
<feature type="compositionally biased region" description="Acidic residues" evidence="1">
    <location>
        <begin position="106"/>
        <end position="158"/>
    </location>
</feature>
<feature type="region of interest" description="Disordered" evidence="1">
    <location>
        <begin position="102"/>
        <end position="220"/>
    </location>
</feature>
<comment type="caution">
    <text evidence="2">The sequence shown here is derived from an EMBL/GenBank/DDBJ whole genome shotgun (WGS) entry which is preliminary data.</text>
</comment>
<evidence type="ECO:0000313" key="2">
    <source>
        <dbReference type="EMBL" id="MFC5172241.1"/>
    </source>
</evidence>
<name>A0ABW0B530_9ACTN</name>
<feature type="compositionally biased region" description="Basic and acidic residues" evidence="1">
    <location>
        <begin position="172"/>
        <end position="182"/>
    </location>
</feature>
<accession>A0ABW0B530</accession>
<evidence type="ECO:0000256" key="1">
    <source>
        <dbReference type="SAM" id="MobiDB-lite"/>
    </source>
</evidence>
<dbReference type="RefSeq" id="WP_065849416.1">
    <property type="nucleotide sequence ID" value="NZ_JBHSKI010000007.1"/>
</dbReference>
<dbReference type="EMBL" id="JBHSKI010000007">
    <property type="protein sequence ID" value="MFC5172241.1"/>
    <property type="molecule type" value="Genomic_DNA"/>
</dbReference>
<reference evidence="3" key="1">
    <citation type="journal article" date="2019" name="Int. J. Syst. Evol. Microbiol.">
        <title>The Global Catalogue of Microorganisms (GCM) 10K type strain sequencing project: providing services to taxonomists for standard genome sequencing and annotation.</title>
        <authorList>
            <consortium name="The Broad Institute Genomics Platform"/>
            <consortium name="The Broad Institute Genome Sequencing Center for Infectious Disease"/>
            <person name="Wu L."/>
            <person name="Ma J."/>
        </authorList>
    </citation>
    <scope>NUCLEOTIDE SEQUENCE [LARGE SCALE GENOMIC DNA]</scope>
    <source>
        <strain evidence="3">CGMCC 4.1721</strain>
    </source>
</reference>
<keyword evidence="3" id="KW-1185">Reference proteome</keyword>